<evidence type="ECO:0000313" key="3">
    <source>
        <dbReference type="EMBL" id="MEM0572918.1"/>
    </source>
</evidence>
<dbReference type="PROSITE" id="PS51257">
    <property type="entry name" value="PROKAR_LIPOPROTEIN"/>
    <property type="match status" value="1"/>
</dbReference>
<evidence type="ECO:0008006" key="6">
    <source>
        <dbReference type="Google" id="ProtNLM"/>
    </source>
</evidence>
<feature type="chain" id="PRO_5044225630" description="DUF4142 domain-containing protein" evidence="1">
    <location>
        <begin position="30"/>
        <end position="165"/>
    </location>
</feature>
<sequence>MKVIKLHISLLALLGVFLLSGCEATLAPAYDQAIVDKVNVNSDLAMRFFASVNEGTESENFSLREPVYNQLIGAFESLKLHAKARPVPDNAAIEKINALLRSKDSNPIAGDYPSAFAFEQIAVTFAHMKKTDREQGLNPILIEAFKGQVEVYLDQAITYESFLKR</sequence>
<dbReference type="Proteomes" id="UP001390963">
    <property type="component" value="Unassembled WGS sequence"/>
</dbReference>
<keyword evidence="1" id="KW-0732">Signal</keyword>
<dbReference type="EMBL" id="JAZBJM010000003">
    <property type="protein sequence ID" value="MEM0518150.1"/>
    <property type="molecule type" value="Genomic_DNA"/>
</dbReference>
<keyword evidence="5" id="KW-1185">Reference proteome</keyword>
<proteinExistence type="predicted"/>
<feature type="signal peptide" evidence="1">
    <location>
        <begin position="1"/>
        <end position="29"/>
    </location>
</feature>
<evidence type="ECO:0000313" key="5">
    <source>
        <dbReference type="Proteomes" id="UP001390963"/>
    </source>
</evidence>
<reference evidence="2 5" key="1">
    <citation type="submission" date="2024-01" db="EMBL/GenBank/DDBJ databases">
        <title>Aequorivita flavus sp. nov., isolated from deep-sea sediment.</title>
        <authorList>
            <person name="Chen X."/>
        </authorList>
    </citation>
    <scope>NUCLEOTIDE SEQUENCE</scope>
    <source>
        <strain evidence="2">MCCC 1A16923</strain>
        <strain evidence="3 5">MCCC 1A16935</strain>
    </source>
</reference>
<organism evidence="2 4">
    <name type="scientific">Aequorivita flava</name>
    <dbReference type="NCBI Taxonomy" id="3114371"/>
    <lineage>
        <taxon>Bacteria</taxon>
        <taxon>Pseudomonadati</taxon>
        <taxon>Bacteroidota</taxon>
        <taxon>Flavobacteriia</taxon>
        <taxon>Flavobacteriales</taxon>
        <taxon>Flavobacteriaceae</taxon>
        <taxon>Aequorivita</taxon>
    </lineage>
</organism>
<name>A0AB35YS88_9FLAO</name>
<gene>
    <name evidence="3" type="ORF">VZD24_05275</name>
    <name evidence="2" type="ORF">VZD85_07295</name>
</gene>
<dbReference type="AlphaFoldDB" id="A0AB35YS88"/>
<dbReference type="EMBL" id="JBANCF010000003">
    <property type="protein sequence ID" value="MEM0572918.1"/>
    <property type="molecule type" value="Genomic_DNA"/>
</dbReference>
<protein>
    <recommendedName>
        <fullName evidence="6">DUF4142 domain-containing protein</fullName>
    </recommendedName>
</protein>
<evidence type="ECO:0000313" key="2">
    <source>
        <dbReference type="EMBL" id="MEM0518150.1"/>
    </source>
</evidence>
<accession>A0AB35YS88</accession>
<comment type="caution">
    <text evidence="2">The sequence shown here is derived from an EMBL/GenBank/DDBJ whole genome shotgun (WGS) entry which is preliminary data.</text>
</comment>
<dbReference type="Proteomes" id="UP001388259">
    <property type="component" value="Unassembled WGS sequence"/>
</dbReference>
<evidence type="ECO:0000313" key="4">
    <source>
        <dbReference type="Proteomes" id="UP001388259"/>
    </source>
</evidence>
<evidence type="ECO:0000256" key="1">
    <source>
        <dbReference type="SAM" id="SignalP"/>
    </source>
</evidence>
<dbReference type="RefSeq" id="WP_279449129.1">
    <property type="nucleotide sequence ID" value="NZ_JAZBJM010000003.1"/>
</dbReference>